<reference evidence="1 2" key="1">
    <citation type="journal article" date="2018" name="ACS Chem. Biol.">
        <title>Ketoreductase domain dysfunction expands chemodiversity: malyngamide biosynthesis in the cyanobacterium Okeania hirsuta.</title>
        <authorList>
            <person name="Moss N.A."/>
            <person name="Leao T."/>
            <person name="Rankin M."/>
            <person name="McCullough T.M."/>
            <person name="Qu P."/>
            <person name="Korobeynikov A."/>
            <person name="Smith J.L."/>
            <person name="Gerwick L."/>
            <person name="Gerwick W.H."/>
        </authorList>
    </citation>
    <scope>NUCLEOTIDE SEQUENCE [LARGE SCALE GENOMIC DNA]</scope>
    <source>
        <strain evidence="1 2">PAB10Feb10-1</strain>
    </source>
</reference>
<proteinExistence type="predicted"/>
<protein>
    <submittedName>
        <fullName evidence="1">Uncharacterized protein</fullName>
    </submittedName>
</protein>
<keyword evidence="2" id="KW-1185">Reference proteome</keyword>
<accession>A0A3N6P6F5</accession>
<dbReference type="EMBL" id="RCBY01000053">
    <property type="protein sequence ID" value="RQH44339.1"/>
    <property type="molecule type" value="Genomic_DNA"/>
</dbReference>
<dbReference type="AlphaFoldDB" id="A0A3N6P6F5"/>
<gene>
    <name evidence="1" type="ORF">D5R40_11770</name>
</gene>
<evidence type="ECO:0000313" key="1">
    <source>
        <dbReference type="EMBL" id="RQH44339.1"/>
    </source>
</evidence>
<sequence>MIFYSTKDIVDWVKRQGNPKKSGIKKNCFNLQSNNISSVGFIFQISSANVASTQPTENFLIISKLSD</sequence>
<dbReference type="Proteomes" id="UP000269154">
    <property type="component" value="Unassembled WGS sequence"/>
</dbReference>
<comment type="caution">
    <text evidence="1">The sequence shown here is derived from an EMBL/GenBank/DDBJ whole genome shotgun (WGS) entry which is preliminary data.</text>
</comment>
<name>A0A3N6P6F5_9CYAN</name>
<evidence type="ECO:0000313" key="2">
    <source>
        <dbReference type="Proteomes" id="UP000269154"/>
    </source>
</evidence>
<organism evidence="1 2">
    <name type="scientific">Okeania hirsuta</name>
    <dbReference type="NCBI Taxonomy" id="1458930"/>
    <lineage>
        <taxon>Bacteria</taxon>
        <taxon>Bacillati</taxon>
        <taxon>Cyanobacteriota</taxon>
        <taxon>Cyanophyceae</taxon>
        <taxon>Oscillatoriophycideae</taxon>
        <taxon>Oscillatoriales</taxon>
        <taxon>Microcoleaceae</taxon>
        <taxon>Okeania</taxon>
    </lineage>
</organism>